<proteinExistence type="predicted"/>
<dbReference type="InterPro" id="IPR030392">
    <property type="entry name" value="S74_ICA"/>
</dbReference>
<sequence>MTKNHTQQKPVYFKHRALVLAVRRALPFLVAFSLGAALVGPAAGRSGENAAAFTATQLIRQFTLKNTVAQVSQGMQGHVQEVNGFLRAPAMGLRPSGFPADMGSVPGTVNLPRRDGAGRPLGYCAWDNASASSDANHLAGSGVPNPLAYAVISPGLNGTMETTCANVQATGAGQGDDFVQVTAPAQASSKQFKSAVGTVVELQATPAEEGDVRLVAENNKLYSYLGGIWVPVDGSKFADDSVANGAGALAYTAGKVTVADFQAASATITGALAGDSATFTNGVTAATFTGSGSGLSDLNAGNINSGILGAAFGGTGVDGSAAAQGSLLIGTGAGFALGAITAGDGIGVLNGAGSITISNTGVLSITGTADQIIASGSNGDVVLSLPQTIATTSTPTFAGMMLNGALAAPSAIFSGDISARRLYLSDSSGGVTTPNLVIGLGAMAAATSGVGANTAVGIGALAANTTGDKNTAIGEGALNANLTGVLNVAVGHSALRDNTTGSLNTALGTSSLRFNISGSNNTAVGDGALYNNLTGDLNTSVGRASMISNINGYNNSALGEAALYNNTSGYENVAVGKHTMMSNTTGFENTAIGLEALWRNSTGTRNVALGRHAGFDNQDGSNNTFLGTSSAPESGSLNFATAIGASSRVSTDNTIVLGRVTDRTVIGATGADGSDNLLQVTGNAGVSGDLVLTASGSGSTLGSKIRFGGVNEQTDPISLGRINASNDNSILQLTLGDNEVDSFGGNGDRFQIALTNGFVGHYFDSNGNAYHAGNLGVGSLSTGRLDIANYTGVAEPNIIIGPGAMLSAQSGSGGNVALGIHVMESNTSGARNTALGSYAMHVNTTGIENTAVGFAALGTNSSGYYNTAVGESALLFNTTGFSNVAMGNSALRNNITGWENIAIGQDALFTNTAGAGNLAFGFESLKFLNSGSSNIGIGYDALENLQSGSRNVAIGNEAGERDGSRTLSFGSDNTFLGAYTGPAAGVNTLNFGTAIGAYAEVSTDNTIVLGRTTDKTVIGATGDDGSGNLLQVTGNAGISGTLNAGVLQTERMNIGSNAGGVTHTNIGIGYNTLSAAQSGNGGNLAVGQQVLQNNTTGHYNTGLGIYALSANQTGARNTAVGYSALVANTTGSRNSVVGYRALYSNLTGDYNVAMGYYAMQFSTQGSYNVVLGNFGLGHNTTGHSNSLLGDSAMFNNSTGFENVAVGRYALYNNGGGEGNVAVGYNSTSGLSSGSENTILGRYSMDGLTTGSRNVALGAEAGSRDAARMLTSGSDNTFLGAYSGPSSGVSILNFATAVGAYAQVATDNTVVLGRPSHNTVIGATGTASSGALSGNKLQVTGSIGATGNFVLAQSGSGSTLGSRIMFGADFEETDTISLGRINSSVNNSILQLTMGDDSAQNFGGEGDRFQIATTDGNVRHAFDSNGHAYHAGTLTVSRLRVGNYDGGVGDINFAIGFEALAAAQSGDGGNVAVGEHVLEYNSTGAFNTALGNYAMHWNETGSQNTAVGYHALQDNFSGSSNTAVGRHAMFYNSTGSSNTALGDDAMAFNTTGNMNVAVGHYALYANPEGFENTAIGYDSIERLTDGAENTALGSFALNFLTSGSRNTAIGSESASRDVAYYLTSGSDNSFLGAYSGPASGFNTLNFATAIGAYAQVSTSNTVVLGRASDTVVIGATGNDASGNKLQVTGSIKATAFNTSSDRRLKNSITQLDSGNLLSQLQQLNAYHYRFNSDPTGQIRYGVIAQEVATLFPHAVSYDGQGLMAVDYGALGAIAASAVGQLSTQVTALDKQVKTNTENITTLTDRMGTAEGKIEALESWKIQAVDRMDNLQTAIDKNIADIAKNAVAITANTQRIDTLEEVTVLLDARTTEHGSLIAVLQAQWSDTFSRADDGQTLVVNAPNLKASNFTAQQASVGTLYSERLMAEMAKIKALEVDSLLVNSAQARTVRAEEMNTGSAQVYAGVGLPALLFAATADGHYTVNTSALDGSYATATVIVNAGQAKIVPVASEGIELVAEGNTVKAIAAGKSIKASWIKMG</sequence>
<dbReference type="PROSITE" id="PS51688">
    <property type="entry name" value="ICA"/>
    <property type="match status" value="1"/>
</dbReference>
<evidence type="ECO:0000313" key="3">
    <source>
        <dbReference type="Proteomes" id="UP001329151"/>
    </source>
</evidence>
<evidence type="ECO:0000313" key="2">
    <source>
        <dbReference type="EMBL" id="BET24926.1"/>
    </source>
</evidence>
<dbReference type="KEGG" id="lto:RGQ30_04270"/>
<reference evidence="2 3" key="1">
    <citation type="submission" date="2023-10" db="EMBL/GenBank/DDBJ databases">
        <title>Complete Genome Sequence of Limnobacter thiooxidans CS-K2T, Isolated from freshwater lake sediments in Bavaria, Germany.</title>
        <authorList>
            <person name="Naruki M."/>
            <person name="Watanabe A."/>
            <person name="Warashina T."/>
            <person name="Morita T."/>
            <person name="Arakawa K."/>
        </authorList>
    </citation>
    <scope>NUCLEOTIDE SEQUENCE [LARGE SCALE GENOMIC DNA]</scope>
    <source>
        <strain evidence="2 3">CS-K2</strain>
    </source>
</reference>
<dbReference type="EMBL" id="AP028947">
    <property type="protein sequence ID" value="BET24926.1"/>
    <property type="molecule type" value="Genomic_DNA"/>
</dbReference>
<protein>
    <recommendedName>
        <fullName evidence="1">Peptidase S74 domain-containing protein</fullName>
    </recommendedName>
</protein>
<dbReference type="Gene3D" id="2.150.10.10">
    <property type="entry name" value="Serralysin-like metalloprotease, C-terminal"/>
    <property type="match status" value="3"/>
</dbReference>
<dbReference type="Gene3D" id="1.20.5.340">
    <property type="match status" value="1"/>
</dbReference>
<organism evidence="2 3">
    <name type="scientific">Limnobacter thiooxidans</name>
    <dbReference type="NCBI Taxonomy" id="131080"/>
    <lineage>
        <taxon>Bacteria</taxon>
        <taxon>Pseudomonadati</taxon>
        <taxon>Pseudomonadota</taxon>
        <taxon>Betaproteobacteria</taxon>
        <taxon>Burkholderiales</taxon>
        <taxon>Burkholderiaceae</taxon>
        <taxon>Limnobacter</taxon>
    </lineage>
</organism>
<dbReference type="Pfam" id="PF13884">
    <property type="entry name" value="Peptidase_S74"/>
    <property type="match status" value="1"/>
</dbReference>
<gene>
    <name evidence="2" type="ORF">RGQ30_04270</name>
</gene>
<dbReference type="InterPro" id="IPR011049">
    <property type="entry name" value="Serralysin-like_metalloprot_C"/>
</dbReference>
<name>A0AA86MCJ4_9BURK</name>
<feature type="domain" description="Peptidase S74" evidence="1">
    <location>
        <begin position="1699"/>
        <end position="1791"/>
    </location>
</feature>
<dbReference type="RefSeq" id="WP_130558549.1">
    <property type="nucleotide sequence ID" value="NZ_AP028947.1"/>
</dbReference>
<accession>A0AA86MCJ4</accession>
<dbReference type="Proteomes" id="UP001329151">
    <property type="component" value="Chromosome"/>
</dbReference>
<keyword evidence="3" id="KW-1185">Reference proteome</keyword>
<evidence type="ECO:0000259" key="1">
    <source>
        <dbReference type="PROSITE" id="PS51688"/>
    </source>
</evidence>